<dbReference type="EMBL" id="KN832877">
    <property type="protein sequence ID" value="KIN00700.1"/>
    <property type="molecule type" value="Genomic_DNA"/>
</dbReference>
<name>A0A0C3HBZ3_OIDMZ</name>
<reference evidence="3" key="2">
    <citation type="submission" date="2015-01" db="EMBL/GenBank/DDBJ databases">
        <title>Evolutionary Origins and Diversification of the Mycorrhizal Mutualists.</title>
        <authorList>
            <consortium name="DOE Joint Genome Institute"/>
            <consortium name="Mycorrhizal Genomics Consortium"/>
            <person name="Kohler A."/>
            <person name="Kuo A."/>
            <person name="Nagy L.G."/>
            <person name="Floudas D."/>
            <person name="Copeland A."/>
            <person name="Barry K.W."/>
            <person name="Cichocki N."/>
            <person name="Veneault-Fourrey C."/>
            <person name="LaButti K."/>
            <person name="Lindquist E.A."/>
            <person name="Lipzen A."/>
            <person name="Lundell T."/>
            <person name="Morin E."/>
            <person name="Murat C."/>
            <person name="Riley R."/>
            <person name="Ohm R."/>
            <person name="Sun H."/>
            <person name="Tunlid A."/>
            <person name="Henrissat B."/>
            <person name="Grigoriev I.V."/>
            <person name="Hibbett D.S."/>
            <person name="Martin F."/>
        </authorList>
    </citation>
    <scope>NUCLEOTIDE SEQUENCE [LARGE SCALE GENOMIC DNA]</scope>
    <source>
        <strain evidence="3">Zn</strain>
    </source>
</reference>
<dbReference type="InParanoid" id="A0A0C3HBZ3"/>
<dbReference type="AlphaFoldDB" id="A0A0C3HBZ3"/>
<feature type="region of interest" description="Disordered" evidence="1">
    <location>
        <begin position="119"/>
        <end position="139"/>
    </location>
</feature>
<feature type="region of interest" description="Disordered" evidence="1">
    <location>
        <begin position="51"/>
        <end position="73"/>
    </location>
</feature>
<organism evidence="2 3">
    <name type="scientific">Oidiodendron maius (strain Zn)</name>
    <dbReference type="NCBI Taxonomy" id="913774"/>
    <lineage>
        <taxon>Eukaryota</taxon>
        <taxon>Fungi</taxon>
        <taxon>Dikarya</taxon>
        <taxon>Ascomycota</taxon>
        <taxon>Pezizomycotina</taxon>
        <taxon>Leotiomycetes</taxon>
        <taxon>Leotiomycetes incertae sedis</taxon>
        <taxon>Myxotrichaceae</taxon>
        <taxon>Oidiodendron</taxon>
    </lineage>
</organism>
<dbReference type="OrthoDB" id="5502407at2759"/>
<dbReference type="HOGENOM" id="CLU_1261856_0_0_1"/>
<evidence type="ECO:0000313" key="3">
    <source>
        <dbReference type="Proteomes" id="UP000054321"/>
    </source>
</evidence>
<feature type="region of interest" description="Disordered" evidence="1">
    <location>
        <begin position="166"/>
        <end position="192"/>
    </location>
</feature>
<feature type="compositionally biased region" description="Basic and acidic residues" evidence="1">
    <location>
        <begin position="179"/>
        <end position="189"/>
    </location>
</feature>
<reference evidence="2 3" key="1">
    <citation type="submission" date="2014-04" db="EMBL/GenBank/DDBJ databases">
        <authorList>
            <consortium name="DOE Joint Genome Institute"/>
            <person name="Kuo A."/>
            <person name="Martino E."/>
            <person name="Perotto S."/>
            <person name="Kohler A."/>
            <person name="Nagy L.G."/>
            <person name="Floudas D."/>
            <person name="Copeland A."/>
            <person name="Barry K.W."/>
            <person name="Cichocki N."/>
            <person name="Veneault-Fourrey C."/>
            <person name="LaButti K."/>
            <person name="Lindquist E.A."/>
            <person name="Lipzen A."/>
            <person name="Lundell T."/>
            <person name="Morin E."/>
            <person name="Murat C."/>
            <person name="Sun H."/>
            <person name="Tunlid A."/>
            <person name="Henrissat B."/>
            <person name="Grigoriev I.V."/>
            <person name="Hibbett D.S."/>
            <person name="Martin F."/>
            <person name="Nordberg H.P."/>
            <person name="Cantor M.N."/>
            <person name="Hua S.X."/>
        </authorList>
    </citation>
    <scope>NUCLEOTIDE SEQUENCE [LARGE SCALE GENOMIC DNA]</scope>
    <source>
        <strain evidence="2 3">Zn</strain>
    </source>
</reference>
<proteinExistence type="predicted"/>
<gene>
    <name evidence="2" type="ORF">OIDMADRAFT_29776</name>
</gene>
<sequence>MARGTKIVLARVDIQCIEHKLLHERVSQQAKQRLRSRKRISSGGVLLASEARHKIEEKERKEREDRAKRATKAIQVDRNKKKAALYARGVLARRQERERRDKIKALKATGQPVPLELTVPIRDPEKNPTSEDLESLEPHPSVAQLATELYTEEITIPQIDPELLAESQPVNYLPGSPGEEGRSPREGRSPGEGLAFQRYIGYDASSLHHRAVHAAKCIL</sequence>
<dbReference type="Proteomes" id="UP000054321">
    <property type="component" value="Unassembled WGS sequence"/>
</dbReference>
<feature type="compositionally biased region" description="Basic and acidic residues" evidence="1">
    <location>
        <begin position="51"/>
        <end position="68"/>
    </location>
</feature>
<keyword evidence="3" id="KW-1185">Reference proteome</keyword>
<evidence type="ECO:0000313" key="2">
    <source>
        <dbReference type="EMBL" id="KIN00700.1"/>
    </source>
</evidence>
<evidence type="ECO:0000256" key="1">
    <source>
        <dbReference type="SAM" id="MobiDB-lite"/>
    </source>
</evidence>
<accession>A0A0C3HBZ3</accession>
<protein>
    <submittedName>
        <fullName evidence="2">Uncharacterized protein</fullName>
    </submittedName>
</protein>